<proteinExistence type="predicted"/>
<evidence type="ECO:0000313" key="1">
    <source>
        <dbReference type="EMBL" id="KAJ9127450.1"/>
    </source>
</evidence>
<dbReference type="EMBL" id="JASBWV010000002">
    <property type="protein sequence ID" value="KAJ9127450.1"/>
    <property type="molecule type" value="Genomic_DNA"/>
</dbReference>
<accession>A0ACC2XTT0</accession>
<gene>
    <name evidence="1" type="ORF">QFC24_000858</name>
</gene>
<evidence type="ECO:0000313" key="2">
    <source>
        <dbReference type="Proteomes" id="UP001234202"/>
    </source>
</evidence>
<name>A0ACC2XTT0_9TREE</name>
<dbReference type="Proteomes" id="UP001234202">
    <property type="component" value="Unassembled WGS sequence"/>
</dbReference>
<comment type="caution">
    <text evidence="1">The sequence shown here is derived from an EMBL/GenBank/DDBJ whole genome shotgun (WGS) entry which is preliminary data.</text>
</comment>
<reference evidence="1" key="1">
    <citation type="submission" date="2023-04" db="EMBL/GenBank/DDBJ databases">
        <title>Draft Genome sequencing of Naganishia species isolated from polar environments using Oxford Nanopore Technology.</title>
        <authorList>
            <person name="Leo P."/>
            <person name="Venkateswaran K."/>
        </authorList>
    </citation>
    <scope>NUCLEOTIDE SEQUENCE</scope>
    <source>
        <strain evidence="1">DBVPG 5303</strain>
    </source>
</reference>
<sequence length="502" mass="55679">MSIMPPPKLVLLDTYTLETAISKLASLSIDTDILSNVAGTGEVLSLSQHSTFSNATQTQSATRSASNVSQTTVNPSSAQGPSVGTMQSVLSKIAEVGKLDYTPPWKSLRHCCLVDAHNFVYFDVTAEELPATKARRSAKYNSLDALQILINCIVLNCDNSQLAHVDEGTRYQLKGYLEKGNTSYLEPFRQIKIRDARDFRLRLQPIFVTILLQMQGYWIHNKERYDNLRKGYHGASSKVSARASAEGIGASFEALIKLPDDPAQGGVIASCISRLGHVLQDFKRRHEQSGDGNRDNPPVSKAVSETDSRPTVDRPNAVLSIDRERSESAAGKRQRGYSSSRSASELSDPPAKFATNSEDGGEEGLGAYNDEHAAENEKVNLEQALLYIPVPPIWEFGVKPGEGGMRQGETRKKEKNSLCFPKETTQARWLPVYIAHLEKKVGELDLAPGSEEQRDWVKAVLKEFRQRLPQAEKAHAEWWENRAKRRGERKARKRVMQLGGSS</sequence>
<keyword evidence="2" id="KW-1185">Reference proteome</keyword>
<organism evidence="1 2">
    <name type="scientific">Naganishia onofrii</name>
    <dbReference type="NCBI Taxonomy" id="1851511"/>
    <lineage>
        <taxon>Eukaryota</taxon>
        <taxon>Fungi</taxon>
        <taxon>Dikarya</taxon>
        <taxon>Basidiomycota</taxon>
        <taxon>Agaricomycotina</taxon>
        <taxon>Tremellomycetes</taxon>
        <taxon>Filobasidiales</taxon>
        <taxon>Filobasidiaceae</taxon>
        <taxon>Naganishia</taxon>
    </lineage>
</organism>
<protein>
    <submittedName>
        <fullName evidence="1">Uncharacterized protein</fullName>
    </submittedName>
</protein>